<evidence type="ECO:0000259" key="7">
    <source>
        <dbReference type="Pfam" id="PF08479"/>
    </source>
</evidence>
<dbReference type="RefSeq" id="WP_237306853.1">
    <property type="nucleotide sequence ID" value="NZ_CP016615.1"/>
</dbReference>
<dbReference type="Gene3D" id="2.40.160.50">
    <property type="entry name" value="membrane protein fhac: a member of the omp85/tpsb transporter family"/>
    <property type="match status" value="1"/>
</dbReference>
<feature type="signal peptide" evidence="5">
    <location>
        <begin position="1"/>
        <end position="21"/>
    </location>
</feature>
<dbReference type="Pfam" id="PF08479">
    <property type="entry name" value="POTRA_2"/>
    <property type="match status" value="1"/>
</dbReference>
<evidence type="ECO:0000256" key="2">
    <source>
        <dbReference type="ARBA" id="ARBA00022692"/>
    </source>
</evidence>
<dbReference type="GO" id="GO:0046819">
    <property type="term" value="P:protein secretion by the type V secretion system"/>
    <property type="evidence" value="ECO:0007669"/>
    <property type="project" value="TreeGrafter"/>
</dbReference>
<dbReference type="Gene3D" id="3.10.20.310">
    <property type="entry name" value="membrane protein fhac"/>
    <property type="match status" value="1"/>
</dbReference>
<name>A0A3N4WC25_9PAST</name>
<feature type="coiled-coil region" evidence="4">
    <location>
        <begin position="23"/>
        <end position="50"/>
    </location>
</feature>
<reference evidence="8 9" key="1">
    <citation type="submission" date="2018-11" db="EMBL/GenBank/DDBJ databases">
        <title>Genomic Encyclopedia of Type Strains, Phase IV (KMG-IV): sequencing the most valuable type-strain genomes for metagenomic binning, comparative biology and taxonomic classification.</title>
        <authorList>
            <person name="Goeker M."/>
        </authorList>
    </citation>
    <scope>NUCLEOTIDE SEQUENCE [LARGE SCALE GENOMIC DNA]</scope>
    <source>
        <strain evidence="8 9">DSM 27238</strain>
    </source>
</reference>
<comment type="caution">
    <text evidence="8">The sequence shown here is derived from an EMBL/GenBank/DDBJ whole genome shotgun (WGS) entry which is preliminary data.</text>
</comment>
<evidence type="ECO:0000313" key="8">
    <source>
        <dbReference type="EMBL" id="RPE83580.1"/>
    </source>
</evidence>
<dbReference type="Proteomes" id="UP000281691">
    <property type="component" value="Unassembled WGS sequence"/>
</dbReference>
<feature type="domain" description="Haemolysin activator HlyB C-terminal" evidence="6">
    <location>
        <begin position="202"/>
        <end position="509"/>
    </location>
</feature>
<evidence type="ECO:0000256" key="3">
    <source>
        <dbReference type="ARBA" id="ARBA00023237"/>
    </source>
</evidence>
<keyword evidence="3" id="KW-0998">Cell outer membrane</keyword>
<dbReference type="Pfam" id="PF03865">
    <property type="entry name" value="ShlB"/>
    <property type="match status" value="1"/>
</dbReference>
<evidence type="ECO:0000256" key="4">
    <source>
        <dbReference type="SAM" id="Coils"/>
    </source>
</evidence>
<dbReference type="InterPro" id="IPR051544">
    <property type="entry name" value="TPS_OM_transporter"/>
</dbReference>
<evidence type="ECO:0000313" key="9">
    <source>
        <dbReference type="Proteomes" id="UP000281691"/>
    </source>
</evidence>
<proteinExistence type="predicted"/>
<organism evidence="8 9">
    <name type="scientific">Vespertiliibacter pulmonis</name>
    <dbReference type="NCBI Taxonomy" id="1443036"/>
    <lineage>
        <taxon>Bacteria</taxon>
        <taxon>Pseudomonadati</taxon>
        <taxon>Pseudomonadota</taxon>
        <taxon>Gammaproteobacteria</taxon>
        <taxon>Pasteurellales</taxon>
        <taxon>Pasteurellaceae</taxon>
        <taxon>Vespertiliibacter</taxon>
    </lineage>
</organism>
<keyword evidence="1" id="KW-1134">Transmembrane beta strand</keyword>
<dbReference type="EMBL" id="RKQP01000003">
    <property type="protein sequence ID" value="RPE83580.1"/>
    <property type="molecule type" value="Genomic_DNA"/>
</dbReference>
<feature type="domain" description="Polypeptide-transport-associated ShlB-type" evidence="7">
    <location>
        <begin position="76"/>
        <end position="144"/>
    </location>
</feature>
<feature type="chain" id="PRO_5018126551" evidence="5">
    <location>
        <begin position="22"/>
        <end position="547"/>
    </location>
</feature>
<evidence type="ECO:0000256" key="5">
    <source>
        <dbReference type="SAM" id="SignalP"/>
    </source>
</evidence>
<dbReference type="InterPro" id="IPR013686">
    <property type="entry name" value="Polypept-transport_assoc_ShlB"/>
</dbReference>
<dbReference type="InterPro" id="IPR005565">
    <property type="entry name" value="Hemolysn_activator_HlyB_C"/>
</dbReference>
<accession>A0A3N4WC25</accession>
<sequence length="547" mass="62282">MRKLLPYTLSTLALAPLMAESAVQTAENSLQQFQQQSRDQLNQIQQSRQQQWVKQHQFQSTNSTASTADFSTACLPYTELKLVGFHLIDPTPFAPQKGECLNENRLNQLSKAITAAYLKQGYIHNPFHFEDDQSGALTLRVIEGKVTKLTTDSPLLNLDMLFPNIIGKPLKVEVLDQGLDQANKMAGSSVSVDVLPAKNGDIELAFVNKDPKRVTGAIKLDNTASKIYHRWQTKFALNIDSPLGLSDSLYLSGSHTLSSRSQFSRSLTLFHSLPYGKLSVNSFLSFSQFQTQVKLPHNNVEQKGRTWQAGLKFDYLLHRGQNHITTAGVQLERIHSKSLFDNSLLNLQSPTLTTVQTNLNHLQLFENASLMFDLSYERGLKWWNSWANKGRDQPEGQFNKWNASLQFDKYTAWQSQIFKQTHRLNAQYSHNYLAGIKQNDLLGRYAVRGFNDLSLSAEKNAVLQNTFSWIKNYQQWQFEPYLLLDMGIQKENSPHANSQRALSYGTGIKLQYSKLSAQLEWAKGRLFRVDLPTRKENTLYAGLSWYF</sequence>
<keyword evidence="5" id="KW-0732">Signal</keyword>
<dbReference type="PANTHER" id="PTHR34597:SF3">
    <property type="entry name" value="OUTER MEMBRANE TRANSPORTER CDIB"/>
    <property type="match status" value="1"/>
</dbReference>
<dbReference type="GO" id="GO:0008320">
    <property type="term" value="F:protein transmembrane transporter activity"/>
    <property type="evidence" value="ECO:0007669"/>
    <property type="project" value="TreeGrafter"/>
</dbReference>
<dbReference type="AlphaFoldDB" id="A0A3N4WC25"/>
<keyword evidence="2" id="KW-0812">Transmembrane</keyword>
<dbReference type="GO" id="GO:0098046">
    <property type="term" value="C:type V protein secretion system complex"/>
    <property type="evidence" value="ECO:0007669"/>
    <property type="project" value="TreeGrafter"/>
</dbReference>
<dbReference type="PIRSF" id="PIRSF029745">
    <property type="entry name" value="FhaC"/>
    <property type="match status" value="1"/>
</dbReference>
<protein>
    <submittedName>
        <fullName evidence="8">Hemolysin activation/secretion protein</fullName>
    </submittedName>
</protein>
<dbReference type="InterPro" id="IPR027282">
    <property type="entry name" value="TPS"/>
</dbReference>
<gene>
    <name evidence="8" type="ORF">EDC46_1275</name>
</gene>
<keyword evidence="9" id="KW-1185">Reference proteome</keyword>
<evidence type="ECO:0000259" key="6">
    <source>
        <dbReference type="Pfam" id="PF03865"/>
    </source>
</evidence>
<evidence type="ECO:0000256" key="1">
    <source>
        <dbReference type="ARBA" id="ARBA00022452"/>
    </source>
</evidence>
<dbReference type="PANTHER" id="PTHR34597">
    <property type="entry name" value="SLR1661 PROTEIN"/>
    <property type="match status" value="1"/>
</dbReference>
<keyword evidence="1" id="KW-0472">Membrane</keyword>
<keyword evidence="4" id="KW-0175">Coiled coil</keyword>